<protein>
    <submittedName>
        <fullName evidence="1">Uncharacterized protein</fullName>
    </submittedName>
</protein>
<comment type="caution">
    <text evidence="1">The sequence shown here is derived from an EMBL/GenBank/DDBJ whole genome shotgun (WGS) entry which is preliminary data.</text>
</comment>
<evidence type="ECO:0000313" key="2">
    <source>
        <dbReference type="Proteomes" id="UP001229421"/>
    </source>
</evidence>
<name>A0AAD8NHN6_TARER</name>
<keyword evidence="2" id="KW-1185">Reference proteome</keyword>
<sequence>MYYQSRVLSDISSHTKSFFRRRRSPEFISTPPHFLTLQCRVFSYKHLKPFIKKPQISHLHSFTFFFFS</sequence>
<gene>
    <name evidence="1" type="ORF">QVD17_36789</name>
</gene>
<reference evidence="1" key="1">
    <citation type="journal article" date="2023" name="bioRxiv">
        <title>Improved chromosome-level genome assembly for marigold (Tagetes erecta).</title>
        <authorList>
            <person name="Jiang F."/>
            <person name="Yuan L."/>
            <person name="Wang S."/>
            <person name="Wang H."/>
            <person name="Xu D."/>
            <person name="Wang A."/>
            <person name="Fan W."/>
        </authorList>
    </citation>
    <scope>NUCLEOTIDE SEQUENCE</scope>
    <source>
        <strain evidence="1">WSJ</strain>
        <tissue evidence="1">Leaf</tissue>
    </source>
</reference>
<dbReference type="Proteomes" id="UP001229421">
    <property type="component" value="Unassembled WGS sequence"/>
</dbReference>
<proteinExistence type="predicted"/>
<evidence type="ECO:0000313" key="1">
    <source>
        <dbReference type="EMBL" id="KAK1410254.1"/>
    </source>
</evidence>
<dbReference type="EMBL" id="JAUHHV010000010">
    <property type="protein sequence ID" value="KAK1410254.1"/>
    <property type="molecule type" value="Genomic_DNA"/>
</dbReference>
<dbReference type="AlphaFoldDB" id="A0AAD8NHN6"/>
<accession>A0AAD8NHN6</accession>
<organism evidence="1 2">
    <name type="scientific">Tagetes erecta</name>
    <name type="common">African marigold</name>
    <dbReference type="NCBI Taxonomy" id="13708"/>
    <lineage>
        <taxon>Eukaryota</taxon>
        <taxon>Viridiplantae</taxon>
        <taxon>Streptophyta</taxon>
        <taxon>Embryophyta</taxon>
        <taxon>Tracheophyta</taxon>
        <taxon>Spermatophyta</taxon>
        <taxon>Magnoliopsida</taxon>
        <taxon>eudicotyledons</taxon>
        <taxon>Gunneridae</taxon>
        <taxon>Pentapetalae</taxon>
        <taxon>asterids</taxon>
        <taxon>campanulids</taxon>
        <taxon>Asterales</taxon>
        <taxon>Asteraceae</taxon>
        <taxon>Asteroideae</taxon>
        <taxon>Heliantheae alliance</taxon>
        <taxon>Tageteae</taxon>
        <taxon>Tagetes</taxon>
    </lineage>
</organism>